<evidence type="ECO:0000256" key="1">
    <source>
        <dbReference type="ARBA" id="ARBA00005015"/>
    </source>
</evidence>
<dbReference type="GO" id="GO:0005524">
    <property type="term" value="F:ATP binding"/>
    <property type="evidence" value="ECO:0007669"/>
    <property type="project" value="UniProtKB-UniRule"/>
</dbReference>
<protein>
    <recommendedName>
        <fullName evidence="4 12">Homoserine kinase</fullName>
        <shortName evidence="12">HK</shortName>
        <shortName evidence="12">HSK</shortName>
        <ecNumber evidence="3 12">2.7.1.39</ecNumber>
    </recommendedName>
</protein>
<keyword evidence="7 12" id="KW-0791">Threonine biosynthesis</keyword>
<name>A0AA37V028_9BACT</name>
<keyword evidence="10 12" id="KW-0067">ATP-binding</keyword>
<dbReference type="InterPro" id="IPR013750">
    <property type="entry name" value="GHMP_kinase_C_dom"/>
</dbReference>
<sequence>MPQPTPRAHVRVPCSTSNLGAGFDCVGIALDRWLAAEAWLEGDAATPVLTRGGALAALGDAPADDDLLVRGVALACEAAGRAMPRGLSITATSDIPVARGLGSSAAALVAGALLADALLGLGLGATRVAMLGATEEGHPDNVAPMLLGGAVLGVPRGDGWAFAPLTMHPDVAAVVAIPTFQTSTRAMRAALPPEVPHRIAVQAAGKSAALVRGLADADAALLAHALDDVLHVPFRRALIPGYDAVVDAARGAGAWGATLSGAGSSLIALAPRDAVERVGAAMRDAWAAHGIESEAWPAPVAGGATTSAG</sequence>
<dbReference type="InterPro" id="IPR006204">
    <property type="entry name" value="GHMP_kinase_N_dom"/>
</dbReference>
<keyword evidence="5 12" id="KW-0028">Amino-acid biosynthesis</keyword>
<evidence type="ECO:0000256" key="9">
    <source>
        <dbReference type="ARBA" id="ARBA00022777"/>
    </source>
</evidence>
<evidence type="ECO:0000256" key="2">
    <source>
        <dbReference type="ARBA" id="ARBA00007370"/>
    </source>
</evidence>
<evidence type="ECO:0000256" key="4">
    <source>
        <dbReference type="ARBA" id="ARBA00017858"/>
    </source>
</evidence>
<dbReference type="EMBL" id="BRXS01000001">
    <property type="protein sequence ID" value="GLC23590.1"/>
    <property type="molecule type" value="Genomic_DNA"/>
</dbReference>
<comment type="pathway">
    <text evidence="1 12">Amino-acid biosynthesis; L-threonine biosynthesis; L-threonine from L-aspartate: step 4/5.</text>
</comment>
<dbReference type="InterPro" id="IPR036554">
    <property type="entry name" value="GHMP_kinase_C_sf"/>
</dbReference>
<dbReference type="Proteomes" id="UP001161325">
    <property type="component" value="Unassembled WGS sequence"/>
</dbReference>
<evidence type="ECO:0000313" key="15">
    <source>
        <dbReference type="EMBL" id="GLC23590.1"/>
    </source>
</evidence>
<evidence type="ECO:0000259" key="13">
    <source>
        <dbReference type="Pfam" id="PF00288"/>
    </source>
</evidence>
<evidence type="ECO:0000313" key="16">
    <source>
        <dbReference type="Proteomes" id="UP001161325"/>
    </source>
</evidence>
<dbReference type="Gene3D" id="3.30.70.890">
    <property type="entry name" value="GHMP kinase, C-terminal domain"/>
    <property type="match status" value="1"/>
</dbReference>
<keyword evidence="12" id="KW-0963">Cytoplasm</keyword>
<reference evidence="15" key="1">
    <citation type="submission" date="2022-08" db="EMBL/GenBank/DDBJ databases">
        <title>Draft genome sequencing of Roseisolibacter agri AW1220.</title>
        <authorList>
            <person name="Tobiishi Y."/>
            <person name="Tonouchi A."/>
        </authorList>
    </citation>
    <scope>NUCLEOTIDE SEQUENCE</scope>
    <source>
        <strain evidence="15">AW1220</strain>
    </source>
</reference>
<organism evidence="15 16">
    <name type="scientific">Roseisolibacter agri</name>
    <dbReference type="NCBI Taxonomy" id="2014610"/>
    <lineage>
        <taxon>Bacteria</taxon>
        <taxon>Pseudomonadati</taxon>
        <taxon>Gemmatimonadota</taxon>
        <taxon>Gemmatimonadia</taxon>
        <taxon>Gemmatimonadales</taxon>
        <taxon>Gemmatimonadaceae</taxon>
        <taxon>Roseisolibacter</taxon>
    </lineage>
</organism>
<dbReference type="NCBIfam" id="TIGR00191">
    <property type="entry name" value="thrB"/>
    <property type="match status" value="1"/>
</dbReference>
<evidence type="ECO:0000259" key="14">
    <source>
        <dbReference type="Pfam" id="PF08544"/>
    </source>
</evidence>
<dbReference type="GO" id="GO:0004413">
    <property type="term" value="F:homoserine kinase activity"/>
    <property type="evidence" value="ECO:0007669"/>
    <property type="project" value="UniProtKB-UniRule"/>
</dbReference>
<keyword evidence="6 12" id="KW-0808">Transferase</keyword>
<feature type="domain" description="GHMP kinase C-terminal" evidence="14">
    <location>
        <begin position="220"/>
        <end position="287"/>
    </location>
</feature>
<dbReference type="Pfam" id="PF00288">
    <property type="entry name" value="GHMP_kinases_N"/>
    <property type="match status" value="1"/>
</dbReference>
<evidence type="ECO:0000256" key="11">
    <source>
        <dbReference type="ARBA" id="ARBA00049375"/>
    </source>
</evidence>
<dbReference type="SUPFAM" id="SSF54211">
    <property type="entry name" value="Ribosomal protein S5 domain 2-like"/>
    <property type="match status" value="1"/>
</dbReference>
<dbReference type="RefSeq" id="WP_284348025.1">
    <property type="nucleotide sequence ID" value="NZ_BRXS01000001.1"/>
</dbReference>
<evidence type="ECO:0000256" key="5">
    <source>
        <dbReference type="ARBA" id="ARBA00022605"/>
    </source>
</evidence>
<dbReference type="InterPro" id="IPR006203">
    <property type="entry name" value="GHMP_knse_ATP-bd_CS"/>
</dbReference>
<dbReference type="Gene3D" id="3.30.230.10">
    <property type="match status" value="1"/>
</dbReference>
<comment type="function">
    <text evidence="12">Catalyzes the ATP-dependent phosphorylation of L-homoserine to L-homoserine phosphate.</text>
</comment>
<dbReference type="EC" id="2.7.1.39" evidence="3 12"/>
<keyword evidence="9 12" id="KW-0418">Kinase</keyword>
<feature type="domain" description="GHMP kinase N-terminal" evidence="13">
    <location>
        <begin position="70"/>
        <end position="149"/>
    </location>
</feature>
<accession>A0AA37V028</accession>
<dbReference type="PROSITE" id="PS00627">
    <property type="entry name" value="GHMP_KINASES_ATP"/>
    <property type="match status" value="1"/>
</dbReference>
<dbReference type="InterPro" id="IPR000870">
    <property type="entry name" value="Homoserine_kinase"/>
</dbReference>
<comment type="catalytic activity">
    <reaction evidence="11 12">
        <text>L-homoserine + ATP = O-phospho-L-homoserine + ADP + H(+)</text>
        <dbReference type="Rhea" id="RHEA:13985"/>
        <dbReference type="ChEBI" id="CHEBI:15378"/>
        <dbReference type="ChEBI" id="CHEBI:30616"/>
        <dbReference type="ChEBI" id="CHEBI:57476"/>
        <dbReference type="ChEBI" id="CHEBI:57590"/>
        <dbReference type="ChEBI" id="CHEBI:456216"/>
        <dbReference type="EC" id="2.7.1.39"/>
    </reaction>
</comment>
<proteinExistence type="inferred from homology"/>
<dbReference type="GO" id="GO:0005737">
    <property type="term" value="C:cytoplasm"/>
    <property type="evidence" value="ECO:0007669"/>
    <property type="project" value="UniProtKB-SubCell"/>
</dbReference>
<dbReference type="GO" id="GO:0009088">
    <property type="term" value="P:threonine biosynthetic process"/>
    <property type="evidence" value="ECO:0007669"/>
    <property type="project" value="UniProtKB-UniRule"/>
</dbReference>
<evidence type="ECO:0000256" key="10">
    <source>
        <dbReference type="ARBA" id="ARBA00022840"/>
    </source>
</evidence>
<comment type="similarity">
    <text evidence="2 12">Belongs to the GHMP kinase family. Homoserine kinase subfamily.</text>
</comment>
<evidence type="ECO:0000256" key="8">
    <source>
        <dbReference type="ARBA" id="ARBA00022741"/>
    </source>
</evidence>
<comment type="subcellular location">
    <subcellularLocation>
        <location evidence="12">Cytoplasm</location>
    </subcellularLocation>
</comment>
<dbReference type="HAMAP" id="MF_00384">
    <property type="entry name" value="Homoser_kinase"/>
    <property type="match status" value="1"/>
</dbReference>
<dbReference type="PANTHER" id="PTHR20861:SF1">
    <property type="entry name" value="HOMOSERINE KINASE"/>
    <property type="match status" value="1"/>
</dbReference>
<dbReference type="Pfam" id="PF08544">
    <property type="entry name" value="GHMP_kinases_C"/>
    <property type="match status" value="1"/>
</dbReference>
<keyword evidence="8 12" id="KW-0547">Nucleotide-binding</keyword>
<evidence type="ECO:0000256" key="6">
    <source>
        <dbReference type="ARBA" id="ARBA00022679"/>
    </source>
</evidence>
<dbReference type="InterPro" id="IPR014721">
    <property type="entry name" value="Ribsml_uS5_D2-typ_fold_subgr"/>
</dbReference>
<feature type="binding site" evidence="12">
    <location>
        <begin position="96"/>
        <end position="106"/>
    </location>
    <ligand>
        <name>ATP</name>
        <dbReference type="ChEBI" id="CHEBI:30616"/>
    </ligand>
</feature>
<dbReference type="PRINTS" id="PR00958">
    <property type="entry name" value="HOMSERKINASE"/>
</dbReference>
<dbReference type="PANTHER" id="PTHR20861">
    <property type="entry name" value="HOMOSERINE/4-DIPHOSPHOCYTIDYL-2-C-METHYL-D-ERYTHRITOL KINASE"/>
    <property type="match status" value="1"/>
</dbReference>
<dbReference type="InterPro" id="IPR020568">
    <property type="entry name" value="Ribosomal_Su5_D2-typ_SF"/>
</dbReference>
<dbReference type="PIRSF" id="PIRSF000676">
    <property type="entry name" value="Homoser_kin"/>
    <property type="match status" value="1"/>
</dbReference>
<comment type="caution">
    <text evidence="15">The sequence shown here is derived from an EMBL/GenBank/DDBJ whole genome shotgun (WGS) entry which is preliminary data.</text>
</comment>
<gene>
    <name evidence="12 15" type="primary">thrB</name>
    <name evidence="15" type="ORF">rosag_01030</name>
</gene>
<keyword evidence="16" id="KW-1185">Reference proteome</keyword>
<evidence type="ECO:0000256" key="12">
    <source>
        <dbReference type="HAMAP-Rule" id="MF_00384"/>
    </source>
</evidence>
<dbReference type="SUPFAM" id="SSF55060">
    <property type="entry name" value="GHMP Kinase, C-terminal domain"/>
    <property type="match status" value="1"/>
</dbReference>
<dbReference type="AlphaFoldDB" id="A0AA37V028"/>
<evidence type="ECO:0000256" key="7">
    <source>
        <dbReference type="ARBA" id="ARBA00022697"/>
    </source>
</evidence>
<evidence type="ECO:0000256" key="3">
    <source>
        <dbReference type="ARBA" id="ARBA00012078"/>
    </source>
</evidence>